<dbReference type="AlphaFoldDB" id="A0AAV1AHG7"/>
<evidence type="ECO:0000313" key="1">
    <source>
        <dbReference type="EMBL" id="CAI8608922.1"/>
    </source>
</evidence>
<keyword evidence="2" id="KW-1185">Reference proteome</keyword>
<proteinExistence type="predicted"/>
<gene>
    <name evidence="1" type="ORF">VFH_IV108720</name>
</gene>
<name>A0AAV1AHG7_VICFA</name>
<organism evidence="1 2">
    <name type="scientific">Vicia faba</name>
    <name type="common">Broad bean</name>
    <name type="synonym">Faba vulgaris</name>
    <dbReference type="NCBI Taxonomy" id="3906"/>
    <lineage>
        <taxon>Eukaryota</taxon>
        <taxon>Viridiplantae</taxon>
        <taxon>Streptophyta</taxon>
        <taxon>Embryophyta</taxon>
        <taxon>Tracheophyta</taxon>
        <taxon>Spermatophyta</taxon>
        <taxon>Magnoliopsida</taxon>
        <taxon>eudicotyledons</taxon>
        <taxon>Gunneridae</taxon>
        <taxon>Pentapetalae</taxon>
        <taxon>rosids</taxon>
        <taxon>fabids</taxon>
        <taxon>Fabales</taxon>
        <taxon>Fabaceae</taxon>
        <taxon>Papilionoideae</taxon>
        <taxon>50 kb inversion clade</taxon>
        <taxon>NPAAA clade</taxon>
        <taxon>Hologalegina</taxon>
        <taxon>IRL clade</taxon>
        <taxon>Fabeae</taxon>
        <taxon>Vicia</taxon>
    </lineage>
</organism>
<sequence>MDPNHFHYQQAMFNYMSNYQNPNPQNSQFPSVPTNPAIFFPKTPIGFMSGCQVPPVSTQVGTEKEERVVVKKNLESNLQGMKIYCLSNHGSMFQRIQLWELIKKLRVFG</sequence>
<reference evidence="1 2" key="1">
    <citation type="submission" date="2023-01" db="EMBL/GenBank/DDBJ databases">
        <authorList>
            <person name="Kreplak J."/>
        </authorList>
    </citation>
    <scope>NUCLEOTIDE SEQUENCE [LARGE SCALE GENOMIC DNA]</scope>
</reference>
<evidence type="ECO:0000313" key="2">
    <source>
        <dbReference type="Proteomes" id="UP001157006"/>
    </source>
</evidence>
<accession>A0AAV1AHG7</accession>
<dbReference type="Proteomes" id="UP001157006">
    <property type="component" value="Chromosome 4"/>
</dbReference>
<dbReference type="EMBL" id="OX451739">
    <property type="protein sequence ID" value="CAI8608922.1"/>
    <property type="molecule type" value="Genomic_DNA"/>
</dbReference>
<protein>
    <submittedName>
        <fullName evidence="1">Uncharacterized protein</fullName>
    </submittedName>
</protein>